<dbReference type="AlphaFoldDB" id="A0A7R8WPU2"/>
<feature type="region of interest" description="Disordered" evidence="1">
    <location>
        <begin position="327"/>
        <end position="347"/>
    </location>
</feature>
<dbReference type="EMBL" id="OB665271">
    <property type="protein sequence ID" value="CAD7232883.1"/>
    <property type="molecule type" value="Genomic_DNA"/>
</dbReference>
<evidence type="ECO:0000313" key="2">
    <source>
        <dbReference type="EMBL" id="CAD7232883.1"/>
    </source>
</evidence>
<feature type="compositionally biased region" description="Polar residues" evidence="1">
    <location>
        <begin position="286"/>
        <end position="296"/>
    </location>
</feature>
<gene>
    <name evidence="2" type="ORF">CTOB1V02_LOCUS10708</name>
</gene>
<proteinExistence type="predicted"/>
<accession>A0A7R8WPU2</accession>
<feature type="region of interest" description="Disordered" evidence="1">
    <location>
        <begin position="265"/>
        <end position="296"/>
    </location>
</feature>
<evidence type="ECO:0000256" key="1">
    <source>
        <dbReference type="SAM" id="MobiDB-lite"/>
    </source>
</evidence>
<feature type="region of interest" description="Disordered" evidence="1">
    <location>
        <begin position="122"/>
        <end position="152"/>
    </location>
</feature>
<reference evidence="2" key="1">
    <citation type="submission" date="2020-11" db="EMBL/GenBank/DDBJ databases">
        <authorList>
            <person name="Tran Van P."/>
        </authorList>
    </citation>
    <scope>NUCLEOTIDE SEQUENCE</scope>
</reference>
<feature type="compositionally biased region" description="Polar residues" evidence="1">
    <location>
        <begin position="143"/>
        <end position="152"/>
    </location>
</feature>
<protein>
    <submittedName>
        <fullName evidence="2">Uncharacterized protein</fullName>
    </submittedName>
</protein>
<sequence length="347" mass="38066">MYSHSITPLRAAAGVKGALAVQLLVLGGSMDTVSAPVPRIVEIMKTASRKRKSEEDELERMTMLAVQSIKREMRGMAERSMHPSTPTAGGPVAKPPMYTPAPATIPYSHHQSEYLHHQGYQAHLHHSHNQHQPQDLHQPIPHHQQQGTTDPSSNLNWLVNFRIDSLFPNGENPAGFGTPVNHAQQASDHVGSGNTGWADELERMTMLAVQSIKREMRGMAERSMHPSTPTAGGPVAKPPMYTPAPATIPYSHHQSEYLHHQGYQAHLHHSHNQHQPQDLHQPIPHHQQQGTTDPSSNLNWLVNFRIDSLFPNGENPAGFGTPVNHAQQASDHVGSGNTGKLAAMLGS</sequence>
<name>A0A7R8WPU2_9CRUS</name>
<organism evidence="2">
    <name type="scientific">Cyprideis torosa</name>
    <dbReference type="NCBI Taxonomy" id="163714"/>
    <lineage>
        <taxon>Eukaryota</taxon>
        <taxon>Metazoa</taxon>
        <taxon>Ecdysozoa</taxon>
        <taxon>Arthropoda</taxon>
        <taxon>Crustacea</taxon>
        <taxon>Oligostraca</taxon>
        <taxon>Ostracoda</taxon>
        <taxon>Podocopa</taxon>
        <taxon>Podocopida</taxon>
        <taxon>Cytherocopina</taxon>
        <taxon>Cytheroidea</taxon>
        <taxon>Cytherideidae</taxon>
        <taxon>Cyprideis</taxon>
    </lineage>
</organism>